<organism evidence="9 10">
    <name type="scientific">Digitaria exilis</name>
    <dbReference type="NCBI Taxonomy" id="1010633"/>
    <lineage>
        <taxon>Eukaryota</taxon>
        <taxon>Viridiplantae</taxon>
        <taxon>Streptophyta</taxon>
        <taxon>Embryophyta</taxon>
        <taxon>Tracheophyta</taxon>
        <taxon>Spermatophyta</taxon>
        <taxon>Magnoliopsida</taxon>
        <taxon>Liliopsida</taxon>
        <taxon>Poales</taxon>
        <taxon>Poaceae</taxon>
        <taxon>PACMAD clade</taxon>
        <taxon>Panicoideae</taxon>
        <taxon>Panicodae</taxon>
        <taxon>Paniceae</taxon>
        <taxon>Anthephorinae</taxon>
        <taxon>Digitaria</taxon>
    </lineage>
</organism>
<accession>A0A835DXR4</accession>
<evidence type="ECO:0000256" key="5">
    <source>
        <dbReference type="ARBA" id="ARBA00022821"/>
    </source>
</evidence>
<dbReference type="OrthoDB" id="693720at2759"/>
<evidence type="ECO:0000256" key="6">
    <source>
        <dbReference type="SAM" id="SignalP"/>
    </source>
</evidence>
<evidence type="ECO:0000259" key="7">
    <source>
        <dbReference type="Pfam" id="PF18052"/>
    </source>
</evidence>
<keyword evidence="6" id="KW-0732">Signal</keyword>
<reference evidence="9" key="1">
    <citation type="submission" date="2020-07" db="EMBL/GenBank/DDBJ databases">
        <title>Genome sequence and genetic diversity analysis of an under-domesticated orphan crop, white fonio (Digitaria exilis).</title>
        <authorList>
            <person name="Bennetzen J.L."/>
            <person name="Chen S."/>
            <person name="Ma X."/>
            <person name="Wang X."/>
            <person name="Yssel A.E.J."/>
            <person name="Chaluvadi S.R."/>
            <person name="Johnson M."/>
            <person name="Gangashetty P."/>
            <person name="Hamidou F."/>
            <person name="Sanogo M.D."/>
            <person name="Zwaenepoel A."/>
            <person name="Wallace J."/>
            <person name="Van De Peer Y."/>
            <person name="Van Deynze A."/>
        </authorList>
    </citation>
    <scope>NUCLEOTIDE SEQUENCE</scope>
    <source>
        <tissue evidence="9">Leaves</tissue>
    </source>
</reference>
<feature type="chain" id="PRO_5032628027" description="Rx N-terminal domain-containing protein" evidence="6">
    <location>
        <begin position="17"/>
        <end position="972"/>
    </location>
</feature>
<dbReference type="PANTHER" id="PTHR47186">
    <property type="entry name" value="LEUCINE-RICH REPEAT-CONTAINING PROTEIN 57"/>
    <property type="match status" value="1"/>
</dbReference>
<dbReference type="InterPro" id="IPR056789">
    <property type="entry name" value="LRR_R13L1-DRL21"/>
</dbReference>
<name>A0A835DXR4_9POAL</name>
<proteinExistence type="inferred from homology"/>
<dbReference type="SUPFAM" id="SSF52058">
    <property type="entry name" value="L domain-like"/>
    <property type="match status" value="2"/>
</dbReference>
<keyword evidence="4" id="KW-0547">Nucleotide-binding</keyword>
<dbReference type="GO" id="GO:0000166">
    <property type="term" value="F:nucleotide binding"/>
    <property type="evidence" value="ECO:0007669"/>
    <property type="project" value="UniProtKB-KW"/>
</dbReference>
<dbReference type="EMBL" id="JACEFO010002498">
    <property type="protein sequence ID" value="KAF8657394.1"/>
    <property type="molecule type" value="Genomic_DNA"/>
</dbReference>
<evidence type="ECO:0000256" key="2">
    <source>
        <dbReference type="ARBA" id="ARBA00022614"/>
    </source>
</evidence>
<dbReference type="Proteomes" id="UP000636709">
    <property type="component" value="Unassembled WGS sequence"/>
</dbReference>
<comment type="similarity">
    <text evidence="1">Belongs to the disease resistance NB-LRR family.</text>
</comment>
<evidence type="ECO:0000256" key="4">
    <source>
        <dbReference type="ARBA" id="ARBA00022741"/>
    </source>
</evidence>
<evidence type="ECO:0000259" key="8">
    <source>
        <dbReference type="Pfam" id="PF25019"/>
    </source>
</evidence>
<dbReference type="InterPro" id="IPR041118">
    <property type="entry name" value="Rx_N"/>
</dbReference>
<keyword evidence="3" id="KW-0677">Repeat</keyword>
<feature type="signal peptide" evidence="6">
    <location>
        <begin position="1"/>
        <end position="16"/>
    </location>
</feature>
<evidence type="ECO:0008006" key="11">
    <source>
        <dbReference type="Google" id="ProtNLM"/>
    </source>
</evidence>
<dbReference type="AlphaFoldDB" id="A0A835DXR4"/>
<feature type="domain" description="R13L1/DRL21-like LRR repeat region" evidence="8">
    <location>
        <begin position="387"/>
        <end position="512"/>
    </location>
</feature>
<evidence type="ECO:0000313" key="10">
    <source>
        <dbReference type="Proteomes" id="UP000636709"/>
    </source>
</evidence>
<feature type="domain" description="Disease resistance N-terminal" evidence="7">
    <location>
        <begin position="17"/>
        <end position="94"/>
    </location>
</feature>
<sequence length="972" mass="109282">MATALIGPAFSVVLKALAPVTDTVLEAWAATKHLGPNVEALKMELLYVEAMLKPYRGQEIDNSALEALMRKLRDLAYDAEDVLDELDYFRIQDKLDRTSEAAHKHPKGWGYNIMLNTRHTTKAVGKLLWVPACCSSPGASWPPRTNQADGCISKLSLGACNTTRAVRDDNHGHSDNAPQQQKLRFDRVGISTRIKTIAETMRSVRKDVSEILTTIGSSQNNAQYDVPRRRITISESTEPELHGRKHTMDSIIHDITVGLYSDRELTVLPIVGPGVTTRFPAIARMVKTSDQSIELEGLDRKEFKKLFLSFVFGTEQPRPDHIILDLQYCHERGCRDLLRAISSLTKLRHIVPNRDWHHSEIGNVGKLKFLQELKEFEINKKSDGFDLKQLGNLVELRQLGIYGLEKIQTKEEASEAKLRDKKHLLKLTLNWYRGHRGNECDVKGEIIEGLEPPRILQNLCITGHGSHSCPTWLGSQLSVKALQSLDLDDLMWEDLPSLEHMGVLYELRLNNMPALKEFGRLRNCSSITEQSFCSLKRLTLTCLRRLEKWVTGDHCHLFYLLEVLIIRDCPNLRALPFADLPGQGEEEKSHFFPNLRVLEIYNCSKVVSLPPIPWTQTLRSVEINKITAVNSLDYHKSENTSLQICGSDDQQIQDESVLVCNNLTDLQKLEVRSWPSVQFKDLQMLTSLKSLSIHKSALFVLSESEGKVKWQIPVEILRVVESRVTGKELTRLLSHLPKLSDLLIHECKKITQMGVTGEQQQLTANIPAPSASAARIEDAEASYEQQEIAEKEETEKGGNDGLLLLPTHLSDSLRRLEIYDCDELSLLLQVAYPPLPDGGCKTGKGGEGGGLHALRSLEELNILCCPRLFDAYKSSSSSTRFTFPSSLRKLELTGAKGMGSLVSISNLTNLTQLGLWFCGVDLRGDGLWSLVTRGHLSELLVQGSPKFFVDSDLIRALQDEDQELHRRSCKLR</sequence>
<dbReference type="Gene3D" id="1.20.5.4130">
    <property type="match status" value="1"/>
</dbReference>
<keyword evidence="5" id="KW-0611">Plant defense</keyword>
<evidence type="ECO:0000256" key="1">
    <source>
        <dbReference type="ARBA" id="ARBA00008894"/>
    </source>
</evidence>
<gene>
    <name evidence="9" type="ORF">HU200_060098</name>
</gene>
<dbReference type="GO" id="GO:0006952">
    <property type="term" value="P:defense response"/>
    <property type="evidence" value="ECO:0007669"/>
    <property type="project" value="UniProtKB-KW"/>
</dbReference>
<evidence type="ECO:0000313" key="9">
    <source>
        <dbReference type="EMBL" id="KAF8657394.1"/>
    </source>
</evidence>
<keyword evidence="10" id="KW-1185">Reference proteome</keyword>
<keyword evidence="2" id="KW-0433">Leucine-rich repeat</keyword>
<protein>
    <recommendedName>
        <fullName evidence="11">Rx N-terminal domain-containing protein</fullName>
    </recommendedName>
</protein>
<comment type="caution">
    <text evidence="9">The sequence shown here is derived from an EMBL/GenBank/DDBJ whole genome shotgun (WGS) entry which is preliminary data.</text>
</comment>
<dbReference type="Pfam" id="PF25019">
    <property type="entry name" value="LRR_R13L1-DRL21"/>
    <property type="match status" value="1"/>
</dbReference>
<dbReference type="Pfam" id="PF18052">
    <property type="entry name" value="Rx_N"/>
    <property type="match status" value="1"/>
</dbReference>
<dbReference type="PANTHER" id="PTHR47186:SF3">
    <property type="entry name" value="OS09G0267800 PROTEIN"/>
    <property type="match status" value="1"/>
</dbReference>
<evidence type="ECO:0000256" key="3">
    <source>
        <dbReference type="ARBA" id="ARBA00022737"/>
    </source>
</evidence>
<dbReference type="InterPro" id="IPR032675">
    <property type="entry name" value="LRR_dom_sf"/>
</dbReference>
<dbReference type="Gene3D" id="3.80.10.10">
    <property type="entry name" value="Ribonuclease Inhibitor"/>
    <property type="match status" value="2"/>
</dbReference>